<comment type="caution">
    <text evidence="12">The sequence shown here is derived from an EMBL/GenBank/DDBJ whole genome shotgun (WGS) entry which is preliminary data.</text>
</comment>
<dbReference type="InterPro" id="IPR017597">
    <property type="entry name" value="Pyrv_DH_E1_asu_subgrp-y"/>
</dbReference>
<dbReference type="Gene3D" id="3.40.50.970">
    <property type="match status" value="1"/>
</dbReference>
<evidence type="ECO:0000313" key="13">
    <source>
        <dbReference type="Proteomes" id="UP000630353"/>
    </source>
</evidence>
<evidence type="ECO:0000256" key="9">
    <source>
        <dbReference type="ARBA" id="ARBA00051231"/>
    </source>
</evidence>
<feature type="domain" description="Dehydrogenase E1 component" evidence="11">
    <location>
        <begin position="26"/>
        <end position="317"/>
    </location>
</feature>
<evidence type="ECO:0000256" key="6">
    <source>
        <dbReference type="ARBA" id="ARBA00023052"/>
    </source>
</evidence>
<evidence type="ECO:0000256" key="7">
    <source>
        <dbReference type="ARBA" id="ARBA00023317"/>
    </source>
</evidence>
<dbReference type="Pfam" id="PF00676">
    <property type="entry name" value="E1_dh"/>
    <property type="match status" value="1"/>
</dbReference>
<dbReference type="PANTHER" id="PTHR11516:SF60">
    <property type="entry name" value="PYRUVATE DEHYDROGENASE E1 COMPONENT SUBUNIT ALPHA"/>
    <property type="match status" value="1"/>
</dbReference>
<evidence type="ECO:0000256" key="10">
    <source>
        <dbReference type="RuleBase" id="RU361139"/>
    </source>
</evidence>
<dbReference type="GO" id="GO:0004739">
    <property type="term" value="F:pyruvate dehydrogenase (acetyl-transferring) activity"/>
    <property type="evidence" value="ECO:0007669"/>
    <property type="project" value="UniProtKB-UniRule"/>
</dbReference>
<comment type="function">
    <text evidence="8">The pyruvate dehydrogenase complex catalyzes the overall conversion of pyruvate to acetyl-CoA and CO(2). It contains multiple copies of three enzymatic components: pyruvate dehydrogenase (E1), dihydrolipoamide acetyltransferase (E2) and lipoamide dehydrogenase (E3).</text>
</comment>
<evidence type="ECO:0000256" key="2">
    <source>
        <dbReference type="ARBA" id="ARBA00011870"/>
    </source>
</evidence>
<reference evidence="12" key="2">
    <citation type="submission" date="2020-09" db="EMBL/GenBank/DDBJ databases">
        <authorList>
            <person name="Sun Q."/>
            <person name="Kim S."/>
        </authorList>
    </citation>
    <scope>NUCLEOTIDE SEQUENCE</scope>
    <source>
        <strain evidence="12">KCTC 42651</strain>
    </source>
</reference>
<dbReference type="PANTHER" id="PTHR11516">
    <property type="entry name" value="PYRUVATE DEHYDROGENASE E1 COMPONENT, ALPHA SUBUNIT BACTERIAL AND ORGANELLAR"/>
    <property type="match status" value="1"/>
</dbReference>
<evidence type="ECO:0000256" key="8">
    <source>
        <dbReference type="ARBA" id="ARBA00025211"/>
    </source>
</evidence>
<keyword evidence="5 10" id="KW-0560">Oxidoreductase</keyword>
<sequence length="336" mass="36378">MTPTEATNDDRPALPERAQALDLLRGMIRIRRFEEKCAELYSAMKIRGFLHLCIGEEAIPVGVMPTLVPEDAIVATYREHGHALARGMPMGAVMAEMYGKAGGCSRGRGGSMHLFDAATRFYGGNAIVGGGLPLAVGLALAERMQGRPNVAACFFGEGAVAEGEFHESMNLAALWNLPVLFLCENNLYAMGTALQLSESNTDIHAKAASYGMTSEAVDAMDVLAVGAAARRATEAIRAGEGPYFLELRTYRFRPHSMFDPELYRNKEEVEAWKQRGPIVTFSQRLREAGLLDDAALAGIEAEVAREVDAAVAFAEASEWEPVGDLARDVYTEEDAA</sequence>
<protein>
    <recommendedName>
        <fullName evidence="4 10">Pyruvate dehydrogenase E1 component subunit alpha</fullName>
        <ecNumber evidence="3 10">1.2.4.1</ecNumber>
    </recommendedName>
</protein>
<organism evidence="12 13">
    <name type="scientific">Thalassobaculum fulvum</name>
    <dbReference type="NCBI Taxonomy" id="1633335"/>
    <lineage>
        <taxon>Bacteria</taxon>
        <taxon>Pseudomonadati</taxon>
        <taxon>Pseudomonadota</taxon>
        <taxon>Alphaproteobacteria</taxon>
        <taxon>Rhodospirillales</taxon>
        <taxon>Thalassobaculaceae</taxon>
        <taxon>Thalassobaculum</taxon>
    </lineage>
</organism>
<name>A0A918XT11_9PROT</name>
<keyword evidence="13" id="KW-1185">Reference proteome</keyword>
<evidence type="ECO:0000313" key="12">
    <source>
        <dbReference type="EMBL" id="GHD52579.1"/>
    </source>
</evidence>
<dbReference type="InterPro" id="IPR029061">
    <property type="entry name" value="THDP-binding"/>
</dbReference>
<evidence type="ECO:0000256" key="1">
    <source>
        <dbReference type="ARBA" id="ARBA00001964"/>
    </source>
</evidence>
<dbReference type="RefSeq" id="WP_189990647.1">
    <property type="nucleotide sequence ID" value="NZ_BMZS01000006.1"/>
</dbReference>
<reference evidence="12" key="1">
    <citation type="journal article" date="2014" name="Int. J. Syst. Evol. Microbiol.">
        <title>Complete genome sequence of Corynebacterium casei LMG S-19264T (=DSM 44701T), isolated from a smear-ripened cheese.</title>
        <authorList>
            <consortium name="US DOE Joint Genome Institute (JGI-PGF)"/>
            <person name="Walter F."/>
            <person name="Albersmeier A."/>
            <person name="Kalinowski J."/>
            <person name="Ruckert C."/>
        </authorList>
    </citation>
    <scope>NUCLEOTIDE SEQUENCE</scope>
    <source>
        <strain evidence="12">KCTC 42651</strain>
    </source>
</reference>
<evidence type="ECO:0000256" key="5">
    <source>
        <dbReference type="ARBA" id="ARBA00023002"/>
    </source>
</evidence>
<comment type="cofactor">
    <cofactor evidence="1 10">
        <name>thiamine diphosphate</name>
        <dbReference type="ChEBI" id="CHEBI:58937"/>
    </cofactor>
</comment>
<comment type="catalytic activity">
    <reaction evidence="9 10">
        <text>N(6)-[(R)-lipoyl]-L-lysyl-[protein] + pyruvate + H(+) = N(6)-[(R)-S(8)-acetyldihydrolipoyl]-L-lysyl-[protein] + CO2</text>
        <dbReference type="Rhea" id="RHEA:19189"/>
        <dbReference type="Rhea" id="RHEA-COMP:10474"/>
        <dbReference type="Rhea" id="RHEA-COMP:10478"/>
        <dbReference type="ChEBI" id="CHEBI:15361"/>
        <dbReference type="ChEBI" id="CHEBI:15378"/>
        <dbReference type="ChEBI" id="CHEBI:16526"/>
        <dbReference type="ChEBI" id="CHEBI:83099"/>
        <dbReference type="ChEBI" id="CHEBI:83111"/>
        <dbReference type="EC" id="1.2.4.1"/>
    </reaction>
</comment>
<evidence type="ECO:0000256" key="3">
    <source>
        <dbReference type="ARBA" id="ARBA00012281"/>
    </source>
</evidence>
<dbReference type="NCBIfam" id="TIGR03182">
    <property type="entry name" value="PDH_E1_alph_y"/>
    <property type="match status" value="1"/>
</dbReference>
<dbReference type="Proteomes" id="UP000630353">
    <property type="component" value="Unassembled WGS sequence"/>
</dbReference>
<dbReference type="SUPFAM" id="SSF52518">
    <property type="entry name" value="Thiamin diphosphate-binding fold (THDP-binding)"/>
    <property type="match status" value="1"/>
</dbReference>
<dbReference type="GO" id="GO:0006086">
    <property type="term" value="P:pyruvate decarboxylation to acetyl-CoA"/>
    <property type="evidence" value="ECO:0007669"/>
    <property type="project" value="InterPro"/>
</dbReference>
<keyword evidence="6 10" id="KW-0786">Thiamine pyrophosphate</keyword>
<dbReference type="CDD" id="cd02000">
    <property type="entry name" value="TPP_E1_PDC_ADC_BCADC"/>
    <property type="match status" value="1"/>
</dbReference>
<proteinExistence type="predicted"/>
<evidence type="ECO:0000256" key="4">
    <source>
        <dbReference type="ARBA" id="ARBA00014159"/>
    </source>
</evidence>
<evidence type="ECO:0000259" key="11">
    <source>
        <dbReference type="Pfam" id="PF00676"/>
    </source>
</evidence>
<dbReference type="EMBL" id="BMZS01000006">
    <property type="protein sequence ID" value="GHD52579.1"/>
    <property type="molecule type" value="Genomic_DNA"/>
</dbReference>
<dbReference type="AlphaFoldDB" id="A0A918XT11"/>
<keyword evidence="7 10" id="KW-0670">Pyruvate</keyword>
<gene>
    <name evidence="10 12" type="primary">pdhA</name>
    <name evidence="12" type="ORF">GCM10017083_28110</name>
</gene>
<accession>A0A918XT11</accession>
<dbReference type="EC" id="1.2.4.1" evidence="3 10"/>
<dbReference type="InterPro" id="IPR050642">
    <property type="entry name" value="PDH_E1_Alpha_Subunit"/>
</dbReference>
<dbReference type="InterPro" id="IPR001017">
    <property type="entry name" value="DH_E1"/>
</dbReference>
<comment type="subunit">
    <text evidence="2 10">Heterodimer of an alpha and a beta chain.</text>
</comment>